<reference evidence="1 2" key="1">
    <citation type="submission" date="2024-06" db="EMBL/GenBank/DDBJ databases">
        <title>Lysinibacillus zambalefons sp. nov., a Novel Firmicute Isolated from the Poon Bato Zambales Hyperalkaline Spring.</title>
        <authorList>
            <person name="Aja J.A."/>
            <person name="Lazaro J.E.H."/>
            <person name="Llorin L.D."/>
            <person name="Lim K.R."/>
            <person name="Teodosio J."/>
            <person name="Dalisay D.S."/>
        </authorList>
    </citation>
    <scope>NUCLEOTIDE SEQUENCE [LARGE SCALE GENOMIC DNA]</scope>
    <source>
        <strain evidence="1 2">M3</strain>
    </source>
</reference>
<gene>
    <name evidence="1" type="ORF">ABNX05_11195</name>
</gene>
<sequence length="64" mass="7174">MKVIGVDFGSGNDKSVYVKSEIINGKIHVLETGNIEDLTPSDFIECKEIGENEDLHKLHNLKFD</sequence>
<dbReference type="Proteomes" id="UP001478862">
    <property type="component" value="Unassembled WGS sequence"/>
</dbReference>
<dbReference type="RefSeq" id="WP_349659813.1">
    <property type="nucleotide sequence ID" value="NZ_JBEGDG010000007.1"/>
</dbReference>
<proteinExistence type="predicted"/>
<evidence type="ECO:0000313" key="2">
    <source>
        <dbReference type="Proteomes" id="UP001478862"/>
    </source>
</evidence>
<comment type="caution">
    <text evidence="1">The sequence shown here is derived from an EMBL/GenBank/DDBJ whole genome shotgun (WGS) entry which is preliminary data.</text>
</comment>
<protein>
    <submittedName>
        <fullName evidence="1">Uncharacterized protein</fullName>
    </submittedName>
</protein>
<dbReference type="EMBL" id="JBEGDG010000007">
    <property type="protein sequence ID" value="MEQ6355184.1"/>
    <property type="molecule type" value="Genomic_DNA"/>
</dbReference>
<keyword evidence="2" id="KW-1185">Reference proteome</keyword>
<accession>A0ABV1MU99</accession>
<organism evidence="1 2">
    <name type="scientific">Lysinibacillus zambalensis</name>
    <dbReference type="NCBI Taxonomy" id="3160866"/>
    <lineage>
        <taxon>Bacteria</taxon>
        <taxon>Bacillati</taxon>
        <taxon>Bacillota</taxon>
        <taxon>Bacilli</taxon>
        <taxon>Bacillales</taxon>
        <taxon>Bacillaceae</taxon>
        <taxon>Lysinibacillus</taxon>
    </lineage>
</organism>
<name>A0ABV1MU99_9BACI</name>
<evidence type="ECO:0000313" key="1">
    <source>
        <dbReference type="EMBL" id="MEQ6355184.1"/>
    </source>
</evidence>